<dbReference type="Gene3D" id="3.30.460.10">
    <property type="entry name" value="Beta Polymerase, domain 2"/>
    <property type="match status" value="1"/>
</dbReference>
<dbReference type="GO" id="GO:0016740">
    <property type="term" value="F:transferase activity"/>
    <property type="evidence" value="ECO:0007669"/>
    <property type="project" value="UniProtKB-KW"/>
</dbReference>
<proteinExistence type="predicted"/>
<dbReference type="SUPFAM" id="SSF81301">
    <property type="entry name" value="Nucleotidyltransferase"/>
    <property type="match status" value="1"/>
</dbReference>
<sequence length="248" mass="27052">MFTVEERLRLRNRLIAAAEHDDRIAAAALTGSAAAGAEDEWSDIDLAFGLAHGADQAAVLADWTGRMYADHGCVDHMDMRVRGTVYRVFLLRNTLQVDIAFAPTGDFGALGPTFALLFGEASEQQPFAEAAAKDLIGLAWLYALHARSSIARGKDWQAEYMISGLRDHLLALMCLRHGVPTSQGRGFHLLPEAITKPVEDTLVRSLDIGELTRAFRAAIHVLLPEIDAADPELATKLADPLRALATRR</sequence>
<dbReference type="AlphaFoldDB" id="A0A4R0JQQ0"/>
<keyword evidence="2" id="KW-1185">Reference proteome</keyword>
<dbReference type="OrthoDB" id="5069422at2"/>
<dbReference type="EMBL" id="SJKD01000004">
    <property type="protein sequence ID" value="TCC48810.1"/>
    <property type="molecule type" value="Genomic_DNA"/>
</dbReference>
<reference evidence="1 2" key="1">
    <citation type="submission" date="2019-02" db="EMBL/GenBank/DDBJ databases">
        <title>Kribbella capetownensis sp. nov. and Kribbella speibonae sp. nov., isolated from soil.</title>
        <authorList>
            <person name="Curtis S.M."/>
            <person name="Norton I."/>
            <person name="Everest G.J."/>
            <person name="Meyers P.R."/>
        </authorList>
    </citation>
    <scope>NUCLEOTIDE SEQUENCE [LARGE SCALE GENOMIC DNA]</scope>
    <source>
        <strain evidence="1 2">YM53</strain>
    </source>
</reference>
<evidence type="ECO:0000313" key="1">
    <source>
        <dbReference type="EMBL" id="TCC48810.1"/>
    </source>
</evidence>
<keyword evidence="1" id="KW-0808">Transferase</keyword>
<evidence type="ECO:0000313" key="2">
    <source>
        <dbReference type="Proteomes" id="UP000293342"/>
    </source>
</evidence>
<dbReference type="InterPro" id="IPR043519">
    <property type="entry name" value="NT_sf"/>
</dbReference>
<protein>
    <submittedName>
        <fullName evidence="1">Nucleotidyltransferase domain-containing protein</fullName>
    </submittedName>
</protein>
<name>A0A4R0JQQ0_9ACTN</name>
<gene>
    <name evidence="1" type="ORF">E0H75_19755</name>
</gene>
<organism evidence="1 2">
    <name type="scientific">Kribbella capetownensis</name>
    <dbReference type="NCBI Taxonomy" id="1572659"/>
    <lineage>
        <taxon>Bacteria</taxon>
        <taxon>Bacillati</taxon>
        <taxon>Actinomycetota</taxon>
        <taxon>Actinomycetes</taxon>
        <taxon>Propionibacteriales</taxon>
        <taxon>Kribbellaceae</taxon>
        <taxon>Kribbella</taxon>
    </lineage>
</organism>
<dbReference type="RefSeq" id="WP_131515048.1">
    <property type="nucleotide sequence ID" value="NZ_SJKD01000004.1"/>
</dbReference>
<accession>A0A4R0JQQ0</accession>
<comment type="caution">
    <text evidence="1">The sequence shown here is derived from an EMBL/GenBank/DDBJ whole genome shotgun (WGS) entry which is preliminary data.</text>
</comment>
<dbReference type="Proteomes" id="UP000293342">
    <property type="component" value="Unassembled WGS sequence"/>
</dbReference>